<keyword evidence="6 9" id="KW-0822">Tryptophan biosynthesis</keyword>
<proteinExistence type="inferred from homology"/>
<dbReference type="InterPro" id="IPR001240">
    <property type="entry name" value="PRAI_dom"/>
</dbReference>
<keyword evidence="12" id="KW-1185">Reference proteome</keyword>
<dbReference type="SUPFAM" id="SSF51366">
    <property type="entry name" value="Ribulose-phoshate binding barrel"/>
    <property type="match status" value="1"/>
</dbReference>
<dbReference type="Pfam" id="PF00697">
    <property type="entry name" value="PRAI"/>
    <property type="match status" value="1"/>
</dbReference>
<evidence type="ECO:0000313" key="12">
    <source>
        <dbReference type="Proteomes" id="UP000515514"/>
    </source>
</evidence>
<dbReference type="InterPro" id="IPR011060">
    <property type="entry name" value="RibuloseP-bd_barrel"/>
</dbReference>
<dbReference type="UniPathway" id="UPA00035">
    <property type="reaction ID" value="UER00042"/>
</dbReference>
<evidence type="ECO:0000256" key="9">
    <source>
        <dbReference type="HAMAP-Rule" id="MF_00135"/>
    </source>
</evidence>
<sequence>MKRKIKIKVCGNKENANDVALLQPDYMGFIFYKDSPRNFDTVPPAPDENIKKVGVFVNPSIEEILEKIELFQLDIIQLHGNESPQFCEELRNASLSDRKQSVEIWKVFSIDDQFNFEELECYEAVADKFLLDTKGEHKGGNGYTFNWKLLEKYTSKKQFILSGGIGIDQLTMLKDILNSDLPVYAVDVNSKFELGPGLKNVDGLKSFIESIKNPV</sequence>
<organism evidence="11 12">
    <name type="scientific">Constantimarinum furrinae</name>
    <dbReference type="NCBI Taxonomy" id="2562285"/>
    <lineage>
        <taxon>Bacteria</taxon>
        <taxon>Pseudomonadati</taxon>
        <taxon>Bacteroidota</taxon>
        <taxon>Flavobacteriia</taxon>
        <taxon>Flavobacteriales</taxon>
        <taxon>Flavobacteriaceae</taxon>
        <taxon>Altibacter/Constantimarinum group</taxon>
        <taxon>Constantimarinum</taxon>
    </lineage>
</organism>
<keyword evidence="7 9" id="KW-0057">Aromatic amino acid biosynthesis</keyword>
<dbReference type="CDD" id="cd00405">
    <property type="entry name" value="PRAI"/>
    <property type="match status" value="1"/>
</dbReference>
<dbReference type="EMBL" id="CP052909">
    <property type="protein sequence ID" value="QNJ98191.1"/>
    <property type="molecule type" value="Genomic_DNA"/>
</dbReference>
<dbReference type="EC" id="5.3.1.24" evidence="3 9"/>
<evidence type="ECO:0000256" key="5">
    <source>
        <dbReference type="ARBA" id="ARBA00022605"/>
    </source>
</evidence>
<evidence type="ECO:0000256" key="7">
    <source>
        <dbReference type="ARBA" id="ARBA00023141"/>
    </source>
</evidence>
<keyword evidence="5 9" id="KW-0028">Amino-acid biosynthesis</keyword>
<comment type="pathway">
    <text evidence="2 9">Amino-acid biosynthesis; L-tryptophan biosynthesis; L-tryptophan from chorismate: step 3/5.</text>
</comment>
<evidence type="ECO:0000256" key="1">
    <source>
        <dbReference type="ARBA" id="ARBA00001164"/>
    </source>
</evidence>
<evidence type="ECO:0000256" key="8">
    <source>
        <dbReference type="ARBA" id="ARBA00023235"/>
    </source>
</evidence>
<dbReference type="Gene3D" id="3.20.20.70">
    <property type="entry name" value="Aldolase class I"/>
    <property type="match status" value="1"/>
</dbReference>
<dbReference type="InterPro" id="IPR013785">
    <property type="entry name" value="Aldolase_TIM"/>
</dbReference>
<evidence type="ECO:0000256" key="4">
    <source>
        <dbReference type="ARBA" id="ARBA00022272"/>
    </source>
</evidence>
<name>A0A7G8PV25_9FLAO</name>
<dbReference type="PANTHER" id="PTHR42894">
    <property type="entry name" value="N-(5'-PHOSPHORIBOSYL)ANTHRANILATE ISOMERASE"/>
    <property type="match status" value="1"/>
</dbReference>
<evidence type="ECO:0000256" key="2">
    <source>
        <dbReference type="ARBA" id="ARBA00004664"/>
    </source>
</evidence>
<feature type="domain" description="N-(5'phosphoribosyl) anthranilate isomerase (PRAI)" evidence="10">
    <location>
        <begin position="10"/>
        <end position="209"/>
    </location>
</feature>
<dbReference type="PANTHER" id="PTHR42894:SF1">
    <property type="entry name" value="N-(5'-PHOSPHORIBOSYL)ANTHRANILATE ISOMERASE"/>
    <property type="match status" value="1"/>
</dbReference>
<accession>A0A7G8PV25</accession>
<comment type="catalytic activity">
    <reaction evidence="1 9">
        <text>N-(5-phospho-beta-D-ribosyl)anthranilate = 1-(2-carboxyphenylamino)-1-deoxy-D-ribulose 5-phosphate</text>
        <dbReference type="Rhea" id="RHEA:21540"/>
        <dbReference type="ChEBI" id="CHEBI:18277"/>
        <dbReference type="ChEBI" id="CHEBI:58613"/>
        <dbReference type="EC" id="5.3.1.24"/>
    </reaction>
</comment>
<reference evidence="11 12" key="1">
    <citation type="submission" date="2020-04" db="EMBL/GenBank/DDBJ databases">
        <title>Genome sequence of Altibacter aquimarinus strain ALE3EI.</title>
        <authorList>
            <person name="Oh H.-M."/>
            <person name="Jang D."/>
        </authorList>
    </citation>
    <scope>NUCLEOTIDE SEQUENCE [LARGE SCALE GENOMIC DNA]</scope>
    <source>
        <strain evidence="11 12">ALE3EI</strain>
    </source>
</reference>
<dbReference type="RefSeq" id="WP_233279940.1">
    <property type="nucleotide sequence ID" value="NZ_CP052909.1"/>
</dbReference>
<evidence type="ECO:0000256" key="6">
    <source>
        <dbReference type="ARBA" id="ARBA00022822"/>
    </source>
</evidence>
<gene>
    <name evidence="9" type="primary">trpF</name>
    <name evidence="11" type="ORF">ALE3EI_1639</name>
</gene>
<evidence type="ECO:0000256" key="3">
    <source>
        <dbReference type="ARBA" id="ARBA00012572"/>
    </source>
</evidence>
<keyword evidence="8 9" id="KW-0413">Isomerase</keyword>
<evidence type="ECO:0000313" key="11">
    <source>
        <dbReference type="EMBL" id="QNJ98191.1"/>
    </source>
</evidence>
<dbReference type="InterPro" id="IPR044643">
    <property type="entry name" value="TrpF_fam"/>
</dbReference>
<dbReference type="Proteomes" id="UP000515514">
    <property type="component" value="Chromosome"/>
</dbReference>
<dbReference type="GO" id="GO:0000162">
    <property type="term" value="P:L-tryptophan biosynthetic process"/>
    <property type="evidence" value="ECO:0007669"/>
    <property type="project" value="UniProtKB-UniRule"/>
</dbReference>
<protein>
    <recommendedName>
        <fullName evidence="4 9">N-(5'-phosphoribosyl)anthranilate isomerase</fullName>
        <shortName evidence="9">PRAI</shortName>
        <ecNumber evidence="3 9">5.3.1.24</ecNumber>
    </recommendedName>
</protein>
<comment type="similarity">
    <text evidence="9">Belongs to the TrpF family.</text>
</comment>
<dbReference type="HAMAP" id="MF_00135">
    <property type="entry name" value="PRAI"/>
    <property type="match status" value="1"/>
</dbReference>
<dbReference type="AlphaFoldDB" id="A0A7G8PV25"/>
<dbReference type="GO" id="GO:0004640">
    <property type="term" value="F:phosphoribosylanthranilate isomerase activity"/>
    <property type="evidence" value="ECO:0007669"/>
    <property type="project" value="UniProtKB-UniRule"/>
</dbReference>
<dbReference type="KEGG" id="alti:ALE3EI_1639"/>
<evidence type="ECO:0000259" key="10">
    <source>
        <dbReference type="Pfam" id="PF00697"/>
    </source>
</evidence>